<dbReference type="EMBL" id="MU003720">
    <property type="protein sequence ID" value="KAF2802903.1"/>
    <property type="molecule type" value="Genomic_DNA"/>
</dbReference>
<comment type="subcellular location">
    <subcellularLocation>
        <location evidence="1">Membrane</location>
        <topology evidence="1">Multi-pass membrane protein</topology>
    </subcellularLocation>
</comment>
<sequence>MSARNNPANEIPHLPVQEGGQFQSYKEIDGHGFSWRIWAVAGFGFFADSYCLFSIQTVLPWIAFIYQSNGVFSNRDELTVHTVLLIGTIFGQLLFGILADSSGRLEAYSWDFMLVISAPLLLAQSSTGAANSMSITGWICFWSFFVGVGTGAGRPNALTFIISAEIFPTRHRSTCYSISASFGTFGTLIIHIVTSYTSIGNLSTLSLRVMLIVFSAFMFCGAIIAWAWIPEVQELRRGRRLRLSSKTLEVLTERIDAERAKVRLRRKGN</sequence>
<evidence type="ECO:0000256" key="3">
    <source>
        <dbReference type="ARBA" id="ARBA00022692"/>
    </source>
</evidence>
<evidence type="ECO:0000256" key="5">
    <source>
        <dbReference type="ARBA" id="ARBA00023136"/>
    </source>
</evidence>
<dbReference type="PROSITE" id="PS50850">
    <property type="entry name" value="MFS"/>
    <property type="match status" value="1"/>
</dbReference>
<dbReference type="InterPro" id="IPR036259">
    <property type="entry name" value="MFS_trans_sf"/>
</dbReference>
<dbReference type="PANTHER" id="PTHR23511">
    <property type="entry name" value="SYNAPTIC VESICLE GLYCOPROTEIN 2"/>
    <property type="match status" value="1"/>
</dbReference>
<dbReference type="PANTHER" id="PTHR23511:SF34">
    <property type="entry name" value="SYNAPTIC VESICLE GLYCOPROTEIN 2"/>
    <property type="match status" value="1"/>
</dbReference>
<protein>
    <submittedName>
        <fullName evidence="8 10">MFS general substrate transporter</fullName>
    </submittedName>
</protein>
<evidence type="ECO:0000256" key="1">
    <source>
        <dbReference type="ARBA" id="ARBA00004141"/>
    </source>
</evidence>
<evidence type="ECO:0000313" key="10">
    <source>
        <dbReference type="RefSeq" id="XP_033569867.1"/>
    </source>
</evidence>
<reference evidence="10" key="2">
    <citation type="submission" date="2020-04" db="EMBL/GenBank/DDBJ databases">
        <authorList>
            <consortium name="NCBI Genome Project"/>
        </authorList>
    </citation>
    <scope>NUCLEOTIDE SEQUENCE</scope>
    <source>
        <strain evidence="10">CBS 304.34</strain>
    </source>
</reference>
<evidence type="ECO:0000256" key="2">
    <source>
        <dbReference type="ARBA" id="ARBA00022448"/>
    </source>
</evidence>
<keyword evidence="4 6" id="KW-1133">Transmembrane helix</keyword>
<keyword evidence="9" id="KW-1185">Reference proteome</keyword>
<keyword evidence="2" id="KW-0813">Transport</keyword>
<evidence type="ECO:0000313" key="9">
    <source>
        <dbReference type="Proteomes" id="UP000504636"/>
    </source>
</evidence>
<evidence type="ECO:0000313" key="8">
    <source>
        <dbReference type="EMBL" id="KAF2802903.1"/>
    </source>
</evidence>
<evidence type="ECO:0000256" key="6">
    <source>
        <dbReference type="SAM" id="Phobius"/>
    </source>
</evidence>
<feature type="domain" description="Major facilitator superfamily (MFS) profile" evidence="7">
    <location>
        <begin position="37"/>
        <end position="269"/>
    </location>
</feature>
<evidence type="ECO:0000259" key="7">
    <source>
        <dbReference type="PROSITE" id="PS50850"/>
    </source>
</evidence>
<organism evidence="8">
    <name type="scientific">Mytilinidion resinicola</name>
    <dbReference type="NCBI Taxonomy" id="574789"/>
    <lineage>
        <taxon>Eukaryota</taxon>
        <taxon>Fungi</taxon>
        <taxon>Dikarya</taxon>
        <taxon>Ascomycota</taxon>
        <taxon>Pezizomycotina</taxon>
        <taxon>Dothideomycetes</taxon>
        <taxon>Pleosporomycetidae</taxon>
        <taxon>Mytilinidiales</taxon>
        <taxon>Mytilinidiaceae</taxon>
        <taxon>Mytilinidion</taxon>
    </lineage>
</organism>
<gene>
    <name evidence="8 10" type="ORF">BDZ99DRAFT_527004</name>
</gene>
<dbReference type="OrthoDB" id="433512at2759"/>
<dbReference type="GO" id="GO:0016020">
    <property type="term" value="C:membrane"/>
    <property type="evidence" value="ECO:0007669"/>
    <property type="project" value="UniProtKB-SubCell"/>
</dbReference>
<dbReference type="GeneID" id="54467085"/>
<reference evidence="8 10" key="1">
    <citation type="journal article" date="2020" name="Stud. Mycol.">
        <title>101 Dothideomycetes genomes: a test case for predicting lifestyles and emergence of pathogens.</title>
        <authorList>
            <person name="Haridas S."/>
            <person name="Albert R."/>
            <person name="Binder M."/>
            <person name="Bloem J."/>
            <person name="Labutti K."/>
            <person name="Salamov A."/>
            <person name="Andreopoulos B."/>
            <person name="Baker S."/>
            <person name="Barry K."/>
            <person name="Bills G."/>
            <person name="Bluhm B."/>
            <person name="Cannon C."/>
            <person name="Castanera R."/>
            <person name="Culley D."/>
            <person name="Daum C."/>
            <person name="Ezra D."/>
            <person name="Gonzalez J."/>
            <person name="Henrissat B."/>
            <person name="Kuo A."/>
            <person name="Liang C."/>
            <person name="Lipzen A."/>
            <person name="Lutzoni F."/>
            <person name="Magnuson J."/>
            <person name="Mondo S."/>
            <person name="Nolan M."/>
            <person name="Ohm R."/>
            <person name="Pangilinan J."/>
            <person name="Park H.-J."/>
            <person name="Ramirez L."/>
            <person name="Alfaro M."/>
            <person name="Sun H."/>
            <person name="Tritt A."/>
            <person name="Yoshinaga Y."/>
            <person name="Zwiers L.-H."/>
            <person name="Turgeon B."/>
            <person name="Goodwin S."/>
            <person name="Spatafora J."/>
            <person name="Crous P."/>
            <person name="Grigoriev I."/>
        </authorList>
    </citation>
    <scope>NUCLEOTIDE SEQUENCE</scope>
    <source>
        <strain evidence="8 10">CBS 304.34</strain>
    </source>
</reference>
<name>A0A6A6Y300_9PEZI</name>
<dbReference type="GO" id="GO:0022857">
    <property type="term" value="F:transmembrane transporter activity"/>
    <property type="evidence" value="ECO:0007669"/>
    <property type="project" value="InterPro"/>
</dbReference>
<accession>A0A6A6Y300</accession>
<feature type="transmembrane region" description="Helical" evidence="6">
    <location>
        <begin position="174"/>
        <end position="193"/>
    </location>
</feature>
<feature type="transmembrane region" description="Helical" evidence="6">
    <location>
        <begin position="37"/>
        <end position="66"/>
    </location>
</feature>
<dbReference type="Gene3D" id="1.20.1250.20">
    <property type="entry name" value="MFS general substrate transporter like domains"/>
    <property type="match status" value="2"/>
</dbReference>
<keyword evidence="5 6" id="KW-0472">Membrane</keyword>
<dbReference type="InterPro" id="IPR020846">
    <property type="entry name" value="MFS_dom"/>
</dbReference>
<evidence type="ECO:0000256" key="4">
    <source>
        <dbReference type="ARBA" id="ARBA00022989"/>
    </source>
</evidence>
<feature type="transmembrane region" description="Helical" evidence="6">
    <location>
        <begin position="78"/>
        <end position="98"/>
    </location>
</feature>
<feature type="transmembrane region" description="Helical" evidence="6">
    <location>
        <begin position="105"/>
        <end position="123"/>
    </location>
</feature>
<reference evidence="10" key="3">
    <citation type="submission" date="2025-04" db="UniProtKB">
        <authorList>
            <consortium name="RefSeq"/>
        </authorList>
    </citation>
    <scope>IDENTIFICATION</scope>
    <source>
        <strain evidence="10">CBS 304.34</strain>
    </source>
</reference>
<feature type="transmembrane region" description="Helical" evidence="6">
    <location>
        <begin position="135"/>
        <end position="153"/>
    </location>
</feature>
<dbReference type="AlphaFoldDB" id="A0A6A6Y300"/>
<dbReference type="RefSeq" id="XP_033569867.1">
    <property type="nucleotide sequence ID" value="XM_033726192.1"/>
</dbReference>
<dbReference type="SUPFAM" id="SSF103473">
    <property type="entry name" value="MFS general substrate transporter"/>
    <property type="match status" value="1"/>
</dbReference>
<proteinExistence type="predicted"/>
<feature type="transmembrane region" description="Helical" evidence="6">
    <location>
        <begin position="205"/>
        <end position="229"/>
    </location>
</feature>
<keyword evidence="3 6" id="KW-0812">Transmembrane</keyword>
<dbReference type="Proteomes" id="UP000504636">
    <property type="component" value="Unplaced"/>
</dbReference>